<feature type="region of interest" description="Disordered" evidence="4">
    <location>
        <begin position="787"/>
        <end position="806"/>
    </location>
</feature>
<dbReference type="PANTHER" id="PTHR12296">
    <property type="entry name" value="DENN DOMAIN-CONTAINING PROTEIN 4"/>
    <property type="match status" value="1"/>
</dbReference>
<reference evidence="7 8" key="1">
    <citation type="submission" date="2016-08" db="EMBL/GenBank/DDBJ databases">
        <title>A Parts List for Fungal Cellulosomes Revealed by Comparative Genomics.</title>
        <authorList>
            <consortium name="DOE Joint Genome Institute"/>
            <person name="Haitjema C.H."/>
            <person name="Gilmore S.P."/>
            <person name="Henske J.K."/>
            <person name="Solomon K.V."/>
            <person name="De Groot R."/>
            <person name="Kuo A."/>
            <person name="Mondo S.J."/>
            <person name="Salamov A.A."/>
            <person name="Labutti K."/>
            <person name="Zhao Z."/>
            <person name="Chiniquy J."/>
            <person name="Barry K."/>
            <person name="Brewer H.M."/>
            <person name="Purvine S.O."/>
            <person name="Wright A.T."/>
            <person name="Boxma B."/>
            <person name="Van Alen T."/>
            <person name="Hackstein J.H."/>
            <person name="Baker S.E."/>
            <person name="Grigoriev I.V."/>
            <person name="O'Malley M.A."/>
        </authorList>
    </citation>
    <scope>NUCLEOTIDE SEQUENCE [LARGE SCALE GENOMIC DNA]</scope>
    <source>
        <strain evidence="7 8">G1</strain>
    </source>
</reference>
<dbReference type="Pfam" id="PF02141">
    <property type="entry name" value="DENN"/>
    <property type="match status" value="1"/>
</dbReference>
<dbReference type="OrthoDB" id="6019893at2759"/>
<dbReference type="InterPro" id="IPR051696">
    <property type="entry name" value="DENN_Domain_GEFs"/>
</dbReference>
<dbReference type="InterPro" id="IPR005113">
    <property type="entry name" value="uDENN_dom"/>
</dbReference>
<dbReference type="InterPro" id="IPR001194">
    <property type="entry name" value="cDENN_dom"/>
</dbReference>
<evidence type="ECO:0000256" key="4">
    <source>
        <dbReference type="SAM" id="MobiDB-lite"/>
    </source>
</evidence>
<dbReference type="GO" id="GO:0032483">
    <property type="term" value="P:regulation of Rab protein signal transduction"/>
    <property type="evidence" value="ECO:0007669"/>
    <property type="project" value="TreeGrafter"/>
</dbReference>
<dbReference type="PROSITE" id="PS50081">
    <property type="entry name" value="ZF_DAG_PE_2"/>
    <property type="match status" value="1"/>
</dbReference>
<feature type="compositionally biased region" description="Polar residues" evidence="4">
    <location>
        <begin position="130"/>
        <end position="149"/>
    </location>
</feature>
<feature type="coiled-coil region" evidence="3">
    <location>
        <begin position="433"/>
        <end position="499"/>
    </location>
</feature>
<dbReference type="Gene3D" id="3.30.450.200">
    <property type="match status" value="1"/>
</dbReference>
<keyword evidence="8" id="KW-1185">Reference proteome</keyword>
<keyword evidence="2" id="KW-0862">Zinc</keyword>
<dbReference type="PANTHER" id="PTHR12296:SF21">
    <property type="entry name" value="DENN DOMAIN-CONTAINING PROTEIN 3"/>
    <property type="match status" value="1"/>
</dbReference>
<feature type="region of interest" description="Disordered" evidence="4">
    <location>
        <begin position="128"/>
        <end position="149"/>
    </location>
</feature>
<dbReference type="InterPro" id="IPR046349">
    <property type="entry name" value="C1-like_sf"/>
</dbReference>
<proteinExistence type="predicted"/>
<gene>
    <name evidence="7" type="ORF">LY90DRAFT_700472</name>
</gene>
<dbReference type="InterPro" id="IPR037516">
    <property type="entry name" value="Tripartite_DENN"/>
</dbReference>
<protein>
    <submittedName>
        <fullName evidence="7">DENN-domain-containing protein</fullName>
    </submittedName>
</protein>
<accession>A0A1Y2EAH1</accession>
<evidence type="ECO:0000313" key="8">
    <source>
        <dbReference type="Proteomes" id="UP000193920"/>
    </source>
</evidence>
<evidence type="ECO:0000259" key="6">
    <source>
        <dbReference type="PROSITE" id="PS50211"/>
    </source>
</evidence>
<dbReference type="PROSITE" id="PS50211">
    <property type="entry name" value="DENN"/>
    <property type="match status" value="1"/>
</dbReference>
<dbReference type="SMART" id="SM00799">
    <property type="entry name" value="DENN"/>
    <property type="match status" value="1"/>
</dbReference>
<dbReference type="SUPFAM" id="SSF57889">
    <property type="entry name" value="Cysteine-rich domain"/>
    <property type="match status" value="1"/>
</dbReference>
<evidence type="ECO:0000256" key="1">
    <source>
        <dbReference type="ARBA" id="ARBA00022723"/>
    </source>
</evidence>
<evidence type="ECO:0000256" key="3">
    <source>
        <dbReference type="SAM" id="Coils"/>
    </source>
</evidence>
<evidence type="ECO:0000256" key="2">
    <source>
        <dbReference type="ARBA" id="ARBA00022833"/>
    </source>
</evidence>
<organism evidence="7 8">
    <name type="scientific">Neocallimastix californiae</name>
    <dbReference type="NCBI Taxonomy" id="1754190"/>
    <lineage>
        <taxon>Eukaryota</taxon>
        <taxon>Fungi</taxon>
        <taxon>Fungi incertae sedis</taxon>
        <taxon>Chytridiomycota</taxon>
        <taxon>Chytridiomycota incertae sedis</taxon>
        <taxon>Neocallimastigomycetes</taxon>
        <taxon>Neocallimastigales</taxon>
        <taxon>Neocallimastigaceae</taxon>
        <taxon>Neocallimastix</taxon>
    </lineage>
</organism>
<dbReference type="GO" id="GO:0031410">
    <property type="term" value="C:cytoplasmic vesicle"/>
    <property type="evidence" value="ECO:0007669"/>
    <property type="project" value="TreeGrafter"/>
</dbReference>
<comment type="caution">
    <text evidence="7">The sequence shown here is derived from an EMBL/GenBank/DDBJ whole genome shotgun (WGS) entry which is preliminary data.</text>
</comment>
<dbReference type="Proteomes" id="UP000193920">
    <property type="component" value="Unassembled WGS sequence"/>
</dbReference>
<dbReference type="EMBL" id="MCOG01000048">
    <property type="protein sequence ID" value="ORY67855.1"/>
    <property type="molecule type" value="Genomic_DNA"/>
</dbReference>
<name>A0A1Y2EAH1_9FUNG</name>
<keyword evidence="3" id="KW-0175">Coiled coil</keyword>
<feature type="coiled-coil region" evidence="3">
    <location>
        <begin position="30"/>
        <end position="57"/>
    </location>
</feature>
<feature type="domain" description="UDENN" evidence="6">
    <location>
        <begin position="321"/>
        <end position="1164"/>
    </location>
</feature>
<evidence type="ECO:0000259" key="5">
    <source>
        <dbReference type="PROSITE" id="PS50081"/>
    </source>
</evidence>
<feature type="compositionally biased region" description="Low complexity" evidence="4">
    <location>
        <begin position="186"/>
        <end position="210"/>
    </location>
</feature>
<dbReference type="CDD" id="cd00029">
    <property type="entry name" value="C1"/>
    <property type="match status" value="1"/>
</dbReference>
<dbReference type="Gene3D" id="3.40.50.11500">
    <property type="match status" value="1"/>
</dbReference>
<dbReference type="GO" id="GO:0046872">
    <property type="term" value="F:metal ion binding"/>
    <property type="evidence" value="ECO:0007669"/>
    <property type="project" value="UniProtKB-KW"/>
</dbReference>
<sequence length="1466" mass="167588">MSSSEENLKPTLNIANYFFEVGLLDDSLTKQLAKQLNEESANNRKKLKRLLSNVNTDILSENKEIFQNFKRNENFSQITESSNSISTNSGNLSLSSYSSVYHSDESIEAQKLKKKEVSDIRIEVPKEKTSNNSINSTPTQKVFSSRRSSTIAHIDTSKIINNVSPRPTSETRKVSIAETSDSINNKRSSLQSSKSISRSSLSSQQSLTKKISSQSTLDSLDLCVNENEEEKISPEVLESNSVVENDNLREAEIAFNKKFPERKNSKLKSVSSMPLINANSLKKSQSRSTIVNEFDDDAPLAYLKLSLSKDSLCLQQQKPQASSTGKIIHPIENKYSSNILLRYPEKDCNNVKLADTNFINLFCFPNDISLKYSLNKPYSTYHSFINTNLQGEKSYGVCVIIYEKIKGNVKKSYQQLLNKWISQNIDDNEKEYILHIHSELEKQQNELEDTKQKLKDILYKNDFVTKEDLVMHDELSKNLNEINENIKLYEEILNTLGNKRLISSENVYQPRCIGVTSSWPWYTLLKDWLSLVVRETVGGFGNKVCIPLERYIINILHEIPFPPPGKYEISISTSEQILYFSQPPKNEIPLITDFSYYPTFRCLSHNNIIAVTEMLLGERKMIFVSSYAALLSNVIETFCSLIYPFEWKYVLIPILPVKLLQYTHAPGPYIIGVLREYIDEMKEDLCEEACIIDIDNNIVEYGRTYDELAGKEIEFPKIPLKEKKRLLIKLNKYAVAGIRDDIIITKSNLGNGTPLGVPKFMIYTYPNGDFISSSRSKIDNNSITQKLKNQSNNSSGNNSTNSTINKSTGKAIQNDIENADVSKYPFDFFSKKRIISENKNQTITSIPMSNSNNSNISNCSINDESSQLEMMVNEENIAYANKVRSKKRESIISKSLSTANLVNTTTPGHSRGYSVTTAPMSNSEYLLYQNKFKNNNNSKDYMLPHNVITTANSITTFSESIGAKKRDGHIFKEFIPDSTNFITIDSPSGCSSNDNSSCHNEPRSFVIVPNSNSPTTGKYQDKSFLYKNTCDICEKYLFKSNMKILKCTACSCIVHISCLSKISNFPCISSFNQPKVRSAFVKVYRNIFKNYRKYIIPLNNTNKSDTSTISTIPQDANNQLEWFNTTAFIKESEKSYQEFLTLFKDTQAFVQFTQDRAEKPPTDHSIQYFDELINYKKKKSKLYSKEVSTFFLNKSDAIKKTVEAHKPNQDDLEYDDIMVKSEYFPDKLNERLLCEPRPCDNLLLPEDIQIMNDDISNTVRPDNNSKKKQEYWSWFKIVKDTEIQPEDPFSSFKFNTEEERKALLEKIYKRVAEVIRESTPANRDVLSIFTSERIEKKLDTLYNNVELLKKAADEQLIENNDQKELHFNLKSLFELITIYEDNLAKRKQDQVIMKSVDYDSSSSNEEIEIDRIPPLSPFKKLDNQRVEITSINSSKSSVTSPTGDILKTPVASNFNRNIIKTQTLDQ</sequence>
<dbReference type="SMART" id="SM00800">
    <property type="entry name" value="uDENN"/>
    <property type="match status" value="1"/>
</dbReference>
<dbReference type="SMART" id="SM00801">
    <property type="entry name" value="dDENN"/>
    <property type="match status" value="1"/>
</dbReference>
<dbReference type="Pfam" id="PF03455">
    <property type="entry name" value="dDENN"/>
    <property type="match status" value="1"/>
</dbReference>
<dbReference type="InterPro" id="IPR005112">
    <property type="entry name" value="dDENN_dom"/>
</dbReference>
<evidence type="ECO:0000313" key="7">
    <source>
        <dbReference type="EMBL" id="ORY67855.1"/>
    </source>
</evidence>
<keyword evidence="1" id="KW-0479">Metal-binding</keyword>
<dbReference type="Pfam" id="PF03456">
    <property type="entry name" value="uDENN"/>
    <property type="match status" value="1"/>
</dbReference>
<feature type="domain" description="Phorbol-ester/DAG-type" evidence="5">
    <location>
        <begin position="1016"/>
        <end position="1067"/>
    </location>
</feature>
<feature type="region of interest" description="Disordered" evidence="4">
    <location>
        <begin position="161"/>
        <end position="210"/>
    </location>
</feature>
<dbReference type="Gene3D" id="3.30.60.20">
    <property type="match status" value="1"/>
</dbReference>
<dbReference type="InterPro" id="IPR043153">
    <property type="entry name" value="DENN_C"/>
</dbReference>
<dbReference type="InterPro" id="IPR002219">
    <property type="entry name" value="PKC_DAG/PE"/>
</dbReference>